<dbReference type="AlphaFoldDB" id="A0A2A2TML6"/>
<sequence>MTEDFNFENVVKNALREALRERGHVNILITGRTGVGKSTLINSVFQGNFATTGQGRPVTENTREYKKEGVPLSIFDTRGLEMAAFHETVSKLRSIVSERASNPDQKQHIHVAWICIAEDFRRVEPAEEELVKMLAEYMPVIAVVTKARSDKGFRSAVQQILSSVTNVVRVRAIEEELDEGPVLPVMGLQDLVKLTMETVPEGLKRAFVAAQKVDIELKKTQSHAIVAAAALSAGGIAAAPIPFSDAIAIVPIQVTMLAGISATFGLSIDKSFLSTVVGGLIAGAGGTLVGRIIVSNFLKFIPGIGSIAGGFIAAGTAAALTTAFGKAYIATLEMLFVHNNGEPPTPEEVADAFKNKYLSGDNVRSPNP</sequence>
<dbReference type="OrthoDB" id="9255830at2"/>
<dbReference type="Gene3D" id="3.40.50.300">
    <property type="entry name" value="P-loop containing nucleotide triphosphate hydrolases"/>
    <property type="match status" value="1"/>
</dbReference>
<dbReference type="Pfam" id="PF05128">
    <property type="entry name" value="DUF697"/>
    <property type="match status" value="1"/>
</dbReference>
<feature type="domain" description="G" evidence="6">
    <location>
        <begin position="27"/>
        <end position="146"/>
    </location>
</feature>
<evidence type="ECO:0000259" key="6">
    <source>
        <dbReference type="Pfam" id="PF01926"/>
    </source>
</evidence>
<keyword evidence="2 5" id="KW-0812">Transmembrane</keyword>
<dbReference type="InterPro" id="IPR021147">
    <property type="entry name" value="DUF697"/>
</dbReference>
<dbReference type="InterPro" id="IPR006073">
    <property type="entry name" value="GTP-bd"/>
</dbReference>
<protein>
    <submittedName>
        <fullName evidence="7">GTP-binding protein</fullName>
    </submittedName>
</protein>
<gene>
    <name evidence="7" type="ORF">CK510_05615</name>
</gene>
<evidence type="ECO:0000313" key="8">
    <source>
        <dbReference type="Proteomes" id="UP000218238"/>
    </source>
</evidence>
<keyword evidence="8" id="KW-1185">Reference proteome</keyword>
<keyword evidence="3 5" id="KW-1133">Transmembrane helix</keyword>
<comment type="caution">
    <text evidence="7">The sequence shown here is derived from an EMBL/GenBank/DDBJ whole genome shotgun (WGS) entry which is preliminary data.</text>
</comment>
<comment type="subcellular location">
    <subcellularLocation>
        <location evidence="1">Membrane</location>
        <topology evidence="1">Multi-pass membrane protein</topology>
    </subcellularLocation>
</comment>
<dbReference type="RefSeq" id="WP_095720752.1">
    <property type="nucleotide sequence ID" value="NZ_NTFS01000037.1"/>
</dbReference>
<evidence type="ECO:0000256" key="5">
    <source>
        <dbReference type="SAM" id="Phobius"/>
    </source>
</evidence>
<keyword evidence="4 5" id="KW-0472">Membrane</keyword>
<dbReference type="GO" id="GO:0005525">
    <property type="term" value="F:GTP binding"/>
    <property type="evidence" value="ECO:0007669"/>
    <property type="project" value="InterPro"/>
</dbReference>
<organism evidence="7 8">
    <name type="scientific">Brunnivagina elsteri CCALA 953</name>
    <dbReference type="NCBI Taxonomy" id="987040"/>
    <lineage>
        <taxon>Bacteria</taxon>
        <taxon>Bacillati</taxon>
        <taxon>Cyanobacteriota</taxon>
        <taxon>Cyanophyceae</taxon>
        <taxon>Nostocales</taxon>
        <taxon>Calotrichaceae</taxon>
        <taxon>Brunnivagina</taxon>
    </lineage>
</organism>
<dbReference type="EMBL" id="NTFS01000037">
    <property type="protein sequence ID" value="PAX59751.1"/>
    <property type="molecule type" value="Genomic_DNA"/>
</dbReference>
<evidence type="ECO:0000256" key="2">
    <source>
        <dbReference type="ARBA" id="ARBA00022692"/>
    </source>
</evidence>
<feature type="transmembrane region" description="Helical" evidence="5">
    <location>
        <begin position="224"/>
        <end position="241"/>
    </location>
</feature>
<evidence type="ECO:0000256" key="3">
    <source>
        <dbReference type="ARBA" id="ARBA00022989"/>
    </source>
</evidence>
<dbReference type="GO" id="GO:0016020">
    <property type="term" value="C:membrane"/>
    <property type="evidence" value="ECO:0007669"/>
    <property type="project" value="UniProtKB-SubCell"/>
</dbReference>
<dbReference type="Pfam" id="PF01926">
    <property type="entry name" value="MMR_HSR1"/>
    <property type="match status" value="1"/>
</dbReference>
<evidence type="ECO:0000313" key="7">
    <source>
        <dbReference type="EMBL" id="PAX59751.1"/>
    </source>
</evidence>
<evidence type="ECO:0000256" key="4">
    <source>
        <dbReference type="ARBA" id="ARBA00023136"/>
    </source>
</evidence>
<dbReference type="SUPFAM" id="SSF52540">
    <property type="entry name" value="P-loop containing nucleoside triphosphate hydrolases"/>
    <property type="match status" value="1"/>
</dbReference>
<accession>A0A2A2TML6</accession>
<reference evidence="7 8" key="1">
    <citation type="submission" date="2017-08" db="EMBL/GenBank/DDBJ databases">
        <title>Draft genome sequence of filamentous cyanobacterium Calothrix elsteri CCALA 953.</title>
        <authorList>
            <person name="Gagunashvili A.N."/>
            <person name="Elster J."/>
            <person name="Andresson O.S."/>
        </authorList>
    </citation>
    <scope>NUCLEOTIDE SEQUENCE [LARGE SCALE GENOMIC DNA]</scope>
    <source>
        <strain evidence="7 8">CCALA 953</strain>
    </source>
</reference>
<dbReference type="Proteomes" id="UP000218238">
    <property type="component" value="Unassembled WGS sequence"/>
</dbReference>
<feature type="transmembrane region" description="Helical" evidence="5">
    <location>
        <begin position="273"/>
        <end position="294"/>
    </location>
</feature>
<proteinExistence type="predicted"/>
<feature type="transmembrane region" description="Helical" evidence="5">
    <location>
        <begin position="247"/>
        <end position="266"/>
    </location>
</feature>
<name>A0A2A2TML6_9CYAN</name>
<evidence type="ECO:0000256" key="1">
    <source>
        <dbReference type="ARBA" id="ARBA00004141"/>
    </source>
</evidence>
<feature type="transmembrane region" description="Helical" evidence="5">
    <location>
        <begin position="300"/>
        <end position="324"/>
    </location>
</feature>
<dbReference type="CDD" id="cd00882">
    <property type="entry name" value="Ras_like_GTPase"/>
    <property type="match status" value="1"/>
</dbReference>
<dbReference type="InterPro" id="IPR027417">
    <property type="entry name" value="P-loop_NTPase"/>
</dbReference>